<evidence type="ECO:0000313" key="1">
    <source>
        <dbReference type="EMBL" id="KLE35933.1"/>
    </source>
</evidence>
<protein>
    <submittedName>
        <fullName evidence="1">Nodulation protein NoeE</fullName>
    </submittedName>
</protein>
<dbReference type="STRING" id="1581420.AAW00_06155"/>
<comment type="caution">
    <text evidence="1">The sequence shown here is derived from an EMBL/GenBank/DDBJ whole genome shotgun (WGS) entry which is preliminary data.</text>
</comment>
<gene>
    <name evidence="1" type="ORF">AAW00_06155</name>
</gene>
<dbReference type="Pfam" id="PF13469">
    <property type="entry name" value="Sulfotransfer_3"/>
    <property type="match status" value="1"/>
</dbReference>
<name>A0A0G9N310_9SPHN</name>
<keyword evidence="2" id="KW-1185">Reference proteome</keyword>
<sequence>MIPHRYVFVAGLHRSGTSLVAQLLAQHPAIAAITGAPVPENEGCYLQGAIPHTARHGIPGHFATDPAQHHVEGCALDMLATRERLEADWNPWFPAGAAWRVEKSPVNLTRMRLLQSLYPLAQFVVVTRHPAFVDLAMRKWGIGPEDAFSGHWRAAHDTVMEDLTYLHAAMVLRYEDLVSDPECHVAALWAFLGLDPVAPDVAHVRDGNVRYREDAASHDAAYEALGYATGGRTESSPPIVRHPLRQVREATLAALASPP</sequence>
<organism evidence="1 2">
    <name type="scientific">Aurantiacibacter luteus</name>
    <dbReference type="NCBI Taxonomy" id="1581420"/>
    <lineage>
        <taxon>Bacteria</taxon>
        <taxon>Pseudomonadati</taxon>
        <taxon>Pseudomonadota</taxon>
        <taxon>Alphaproteobacteria</taxon>
        <taxon>Sphingomonadales</taxon>
        <taxon>Erythrobacteraceae</taxon>
        <taxon>Aurantiacibacter</taxon>
    </lineage>
</organism>
<dbReference type="OrthoDB" id="9777890at2"/>
<dbReference type="EMBL" id="LBHB01000001">
    <property type="protein sequence ID" value="KLE35933.1"/>
    <property type="molecule type" value="Genomic_DNA"/>
</dbReference>
<dbReference type="Proteomes" id="UP000053464">
    <property type="component" value="Unassembled WGS sequence"/>
</dbReference>
<accession>A0A0G9N310</accession>
<evidence type="ECO:0000313" key="2">
    <source>
        <dbReference type="Proteomes" id="UP000053464"/>
    </source>
</evidence>
<dbReference type="Gene3D" id="3.40.50.300">
    <property type="entry name" value="P-loop containing nucleotide triphosphate hydrolases"/>
    <property type="match status" value="1"/>
</dbReference>
<dbReference type="AlphaFoldDB" id="A0A0G9N310"/>
<dbReference type="SUPFAM" id="SSF52540">
    <property type="entry name" value="P-loop containing nucleoside triphosphate hydrolases"/>
    <property type="match status" value="1"/>
</dbReference>
<dbReference type="RefSeq" id="WP_047003337.1">
    <property type="nucleotide sequence ID" value="NZ_LBHB01000001.1"/>
</dbReference>
<dbReference type="InterPro" id="IPR027417">
    <property type="entry name" value="P-loop_NTPase"/>
</dbReference>
<dbReference type="PATRIC" id="fig|1581420.6.peg.1244"/>
<reference evidence="1 2" key="1">
    <citation type="submission" date="2015-04" db="EMBL/GenBank/DDBJ databases">
        <title>The draft genome sequence of Erythrobacter luteus KA37.</title>
        <authorList>
            <person name="Zhuang L."/>
            <person name="Liu Y."/>
            <person name="Shao Z."/>
        </authorList>
    </citation>
    <scope>NUCLEOTIDE SEQUENCE [LARGE SCALE GENOMIC DNA]</scope>
    <source>
        <strain evidence="1 2">KA37</strain>
    </source>
</reference>
<proteinExistence type="predicted"/>